<gene>
    <name evidence="2" type="ORF">PMAYCL1PPCAC_25045</name>
</gene>
<protein>
    <submittedName>
        <fullName evidence="2">Uncharacterized protein</fullName>
    </submittedName>
</protein>
<evidence type="ECO:0000313" key="3">
    <source>
        <dbReference type="Proteomes" id="UP001328107"/>
    </source>
</evidence>
<name>A0AAN5D311_9BILA</name>
<dbReference type="Proteomes" id="UP001328107">
    <property type="component" value="Unassembled WGS sequence"/>
</dbReference>
<keyword evidence="3" id="KW-1185">Reference proteome</keyword>
<keyword evidence="1" id="KW-0175">Coiled coil</keyword>
<dbReference type="AlphaFoldDB" id="A0AAN5D311"/>
<comment type="caution">
    <text evidence="2">The sequence shown here is derived from an EMBL/GenBank/DDBJ whole genome shotgun (WGS) entry which is preliminary data.</text>
</comment>
<proteinExistence type="predicted"/>
<organism evidence="2 3">
    <name type="scientific">Pristionchus mayeri</name>
    <dbReference type="NCBI Taxonomy" id="1317129"/>
    <lineage>
        <taxon>Eukaryota</taxon>
        <taxon>Metazoa</taxon>
        <taxon>Ecdysozoa</taxon>
        <taxon>Nematoda</taxon>
        <taxon>Chromadorea</taxon>
        <taxon>Rhabditida</taxon>
        <taxon>Rhabditina</taxon>
        <taxon>Diplogasteromorpha</taxon>
        <taxon>Diplogasteroidea</taxon>
        <taxon>Neodiplogasteridae</taxon>
        <taxon>Pristionchus</taxon>
    </lineage>
</organism>
<evidence type="ECO:0000313" key="2">
    <source>
        <dbReference type="EMBL" id="GMR54850.1"/>
    </source>
</evidence>
<accession>A0AAN5D311</accession>
<feature type="coiled-coil region" evidence="1">
    <location>
        <begin position="25"/>
        <end position="52"/>
    </location>
</feature>
<reference evidence="3" key="1">
    <citation type="submission" date="2022-10" db="EMBL/GenBank/DDBJ databases">
        <title>Genome assembly of Pristionchus species.</title>
        <authorList>
            <person name="Yoshida K."/>
            <person name="Sommer R.J."/>
        </authorList>
    </citation>
    <scope>NUCLEOTIDE SEQUENCE [LARGE SCALE GENOMIC DNA]</scope>
    <source>
        <strain evidence="3">RS5460</strain>
    </source>
</reference>
<evidence type="ECO:0000256" key="1">
    <source>
        <dbReference type="SAM" id="Coils"/>
    </source>
</evidence>
<dbReference type="EMBL" id="BTRK01000005">
    <property type="protein sequence ID" value="GMR54850.1"/>
    <property type="molecule type" value="Genomic_DNA"/>
</dbReference>
<sequence>MNFRSVRQKMRRELENVTSSFRAVLGLKNQKIRELEEQITRLKSEQQEGATTAIADKLQGMQMKLENVERLLNTHPENNYGELTPILDNMQRLLNEKSSNESGTRSIRITLLFHN</sequence>